<evidence type="ECO:0000313" key="3">
    <source>
        <dbReference type="EnsemblProtists" id="EKX40038"/>
    </source>
</evidence>
<accession>L1IUX3</accession>
<feature type="compositionally biased region" description="Polar residues" evidence="1">
    <location>
        <begin position="1"/>
        <end position="19"/>
    </location>
</feature>
<keyword evidence="4" id="KW-1185">Reference proteome</keyword>
<gene>
    <name evidence="2" type="ORF">GUITHDRAFT_113774</name>
</gene>
<evidence type="ECO:0000313" key="4">
    <source>
        <dbReference type="Proteomes" id="UP000011087"/>
    </source>
</evidence>
<reference evidence="4" key="2">
    <citation type="submission" date="2012-11" db="EMBL/GenBank/DDBJ databases">
        <authorList>
            <person name="Kuo A."/>
            <person name="Curtis B.A."/>
            <person name="Tanifuji G."/>
            <person name="Burki F."/>
            <person name="Gruber A."/>
            <person name="Irimia M."/>
            <person name="Maruyama S."/>
            <person name="Arias M.C."/>
            <person name="Ball S.G."/>
            <person name="Gile G.H."/>
            <person name="Hirakawa Y."/>
            <person name="Hopkins J.F."/>
            <person name="Rensing S.A."/>
            <person name="Schmutz J."/>
            <person name="Symeonidi A."/>
            <person name="Elias M."/>
            <person name="Eveleigh R.J."/>
            <person name="Herman E.K."/>
            <person name="Klute M.J."/>
            <person name="Nakayama T."/>
            <person name="Obornik M."/>
            <person name="Reyes-Prieto A."/>
            <person name="Armbrust E.V."/>
            <person name="Aves S.J."/>
            <person name="Beiko R.G."/>
            <person name="Coutinho P."/>
            <person name="Dacks J.B."/>
            <person name="Durnford D.G."/>
            <person name="Fast N.M."/>
            <person name="Green B.R."/>
            <person name="Grisdale C."/>
            <person name="Hempe F."/>
            <person name="Henrissat B."/>
            <person name="Hoppner M.P."/>
            <person name="Ishida K.-I."/>
            <person name="Kim E."/>
            <person name="Koreny L."/>
            <person name="Kroth P.G."/>
            <person name="Liu Y."/>
            <person name="Malik S.-B."/>
            <person name="Maier U.G."/>
            <person name="McRose D."/>
            <person name="Mock T."/>
            <person name="Neilson J.A."/>
            <person name="Onodera N.T."/>
            <person name="Poole A.M."/>
            <person name="Pritham E.J."/>
            <person name="Richards T.A."/>
            <person name="Rocap G."/>
            <person name="Roy S.W."/>
            <person name="Sarai C."/>
            <person name="Schaack S."/>
            <person name="Shirato S."/>
            <person name="Slamovits C.H."/>
            <person name="Spencer D.F."/>
            <person name="Suzuki S."/>
            <person name="Worden A.Z."/>
            <person name="Zauner S."/>
            <person name="Barry K."/>
            <person name="Bell C."/>
            <person name="Bharti A.K."/>
            <person name="Crow J.A."/>
            <person name="Grimwood J."/>
            <person name="Kramer R."/>
            <person name="Lindquist E."/>
            <person name="Lucas S."/>
            <person name="Salamov A."/>
            <person name="McFadden G.I."/>
            <person name="Lane C.E."/>
            <person name="Keeling P.J."/>
            <person name="Gray M.W."/>
            <person name="Grigoriev I.V."/>
            <person name="Archibald J.M."/>
        </authorList>
    </citation>
    <scope>NUCLEOTIDE SEQUENCE</scope>
    <source>
        <strain evidence="4">CCMP2712</strain>
    </source>
</reference>
<name>L1IUX3_GUITC</name>
<sequence length="95" mass="10447">MTRNSESGDLSSIKKQGNPGQDGYKLLVMNVAAMVTCPPTKLFGSNKEKKNVHCDVTDALNQDPLFDGCLKESNTREKFQDAIKEANSIIQKGEE</sequence>
<dbReference type="RefSeq" id="XP_005827018.1">
    <property type="nucleotide sequence ID" value="XM_005826961.1"/>
</dbReference>
<dbReference type="EMBL" id="JH993034">
    <property type="protein sequence ID" value="EKX40038.1"/>
    <property type="molecule type" value="Genomic_DNA"/>
</dbReference>
<dbReference type="AlphaFoldDB" id="L1IUX3"/>
<dbReference type="Proteomes" id="UP000011087">
    <property type="component" value="Unassembled WGS sequence"/>
</dbReference>
<reference evidence="3" key="3">
    <citation type="submission" date="2016-03" db="UniProtKB">
        <authorList>
            <consortium name="EnsemblProtists"/>
        </authorList>
    </citation>
    <scope>IDENTIFICATION</scope>
</reference>
<reference evidence="2 4" key="1">
    <citation type="journal article" date="2012" name="Nature">
        <title>Algal genomes reveal evolutionary mosaicism and the fate of nucleomorphs.</title>
        <authorList>
            <consortium name="DOE Joint Genome Institute"/>
            <person name="Curtis B.A."/>
            <person name="Tanifuji G."/>
            <person name="Burki F."/>
            <person name="Gruber A."/>
            <person name="Irimia M."/>
            <person name="Maruyama S."/>
            <person name="Arias M.C."/>
            <person name="Ball S.G."/>
            <person name="Gile G.H."/>
            <person name="Hirakawa Y."/>
            <person name="Hopkins J.F."/>
            <person name="Kuo A."/>
            <person name="Rensing S.A."/>
            <person name="Schmutz J."/>
            <person name="Symeonidi A."/>
            <person name="Elias M."/>
            <person name="Eveleigh R.J."/>
            <person name="Herman E.K."/>
            <person name="Klute M.J."/>
            <person name="Nakayama T."/>
            <person name="Obornik M."/>
            <person name="Reyes-Prieto A."/>
            <person name="Armbrust E.V."/>
            <person name="Aves S.J."/>
            <person name="Beiko R.G."/>
            <person name="Coutinho P."/>
            <person name="Dacks J.B."/>
            <person name="Durnford D.G."/>
            <person name="Fast N.M."/>
            <person name="Green B.R."/>
            <person name="Grisdale C.J."/>
            <person name="Hempel F."/>
            <person name="Henrissat B."/>
            <person name="Hoppner M.P."/>
            <person name="Ishida K."/>
            <person name="Kim E."/>
            <person name="Koreny L."/>
            <person name="Kroth P.G."/>
            <person name="Liu Y."/>
            <person name="Malik S.B."/>
            <person name="Maier U.G."/>
            <person name="McRose D."/>
            <person name="Mock T."/>
            <person name="Neilson J.A."/>
            <person name="Onodera N.T."/>
            <person name="Poole A.M."/>
            <person name="Pritham E.J."/>
            <person name="Richards T.A."/>
            <person name="Rocap G."/>
            <person name="Roy S.W."/>
            <person name="Sarai C."/>
            <person name="Schaack S."/>
            <person name="Shirato S."/>
            <person name="Slamovits C.H."/>
            <person name="Spencer D.F."/>
            <person name="Suzuki S."/>
            <person name="Worden A.Z."/>
            <person name="Zauner S."/>
            <person name="Barry K."/>
            <person name="Bell C."/>
            <person name="Bharti A.K."/>
            <person name="Crow J.A."/>
            <person name="Grimwood J."/>
            <person name="Kramer R."/>
            <person name="Lindquist E."/>
            <person name="Lucas S."/>
            <person name="Salamov A."/>
            <person name="McFadden G.I."/>
            <person name="Lane C.E."/>
            <person name="Keeling P.J."/>
            <person name="Gray M.W."/>
            <person name="Grigoriev I.V."/>
            <person name="Archibald J.M."/>
        </authorList>
    </citation>
    <scope>NUCLEOTIDE SEQUENCE</scope>
    <source>
        <strain evidence="2 4">CCMP2712</strain>
    </source>
</reference>
<feature type="region of interest" description="Disordered" evidence="1">
    <location>
        <begin position="1"/>
        <end position="21"/>
    </location>
</feature>
<protein>
    <submittedName>
        <fullName evidence="2 3">Uncharacterized protein</fullName>
    </submittedName>
</protein>
<evidence type="ECO:0000256" key="1">
    <source>
        <dbReference type="SAM" id="MobiDB-lite"/>
    </source>
</evidence>
<organism evidence="2">
    <name type="scientific">Guillardia theta (strain CCMP2712)</name>
    <name type="common">Cryptophyte</name>
    <dbReference type="NCBI Taxonomy" id="905079"/>
    <lineage>
        <taxon>Eukaryota</taxon>
        <taxon>Cryptophyceae</taxon>
        <taxon>Pyrenomonadales</taxon>
        <taxon>Geminigeraceae</taxon>
        <taxon>Guillardia</taxon>
    </lineage>
</organism>
<dbReference type="EnsemblProtists" id="EKX40038">
    <property type="protein sequence ID" value="EKX40038"/>
    <property type="gene ID" value="GUITHDRAFT_113774"/>
</dbReference>
<evidence type="ECO:0000313" key="2">
    <source>
        <dbReference type="EMBL" id="EKX40038.1"/>
    </source>
</evidence>
<dbReference type="KEGG" id="gtt:GUITHDRAFT_113774"/>
<dbReference type="GeneID" id="17296783"/>
<dbReference type="HOGENOM" id="CLU_2377244_0_0_1"/>
<proteinExistence type="predicted"/>
<dbReference type="PaxDb" id="55529-EKX40038"/>